<keyword evidence="1" id="KW-0472">Membrane</keyword>
<dbReference type="Proteomes" id="UP001373909">
    <property type="component" value="Chromosome"/>
</dbReference>
<keyword evidence="1" id="KW-1133">Transmembrane helix</keyword>
<dbReference type="SUPFAM" id="SSF52200">
    <property type="entry name" value="Toll/Interleukin receptor TIR domain"/>
    <property type="match status" value="1"/>
</dbReference>
<dbReference type="Gene3D" id="3.40.50.10140">
    <property type="entry name" value="Toll/interleukin-1 receptor homology (TIR) domain"/>
    <property type="match status" value="1"/>
</dbReference>
<dbReference type="Pfam" id="PF13676">
    <property type="entry name" value="TIR_2"/>
    <property type="match status" value="1"/>
</dbReference>
<protein>
    <submittedName>
        <fullName evidence="3">Toll/interleukin-1 receptor domain-containing protein</fullName>
    </submittedName>
</protein>
<feature type="transmembrane region" description="Helical" evidence="1">
    <location>
        <begin position="211"/>
        <end position="233"/>
    </location>
</feature>
<proteinExistence type="predicted"/>
<sequence>MAKIFVSYSRKDRSYVEQIVDQLKLNGHEIVVDVDSISAGQNWQQTLAEGLKISDVFIAFISSNSVTSQNVLIEIGAARAYASESDRMLVIPIVIDEVQVPPAIQSLLYIGALEFNIAEVVGKVEEAIARFVGRKAAEEEKKVALSQRMEKNAAEYINEAMILLERLEKRNRYIGFVWYVAGFLSLIAGIFFGIISVIGANSTNDRAWPDLLFLGLKGLVIVGLLCACSKYAFSLGRSYVSESLKSADRIHAISFGRFFLRVYGENASWPEVKEVFQHWNIDRGTNLNSPSVADFDPKFLEAVVEVAKAVSIRGPEKS</sequence>
<keyword evidence="4" id="KW-1185">Reference proteome</keyword>
<reference evidence="3 4" key="1">
    <citation type="submission" date="2024-01" db="EMBL/GenBank/DDBJ databases">
        <title>Draft genome sequences of nine bacterial species from freshwater ponds near Washington, DC.</title>
        <authorList>
            <person name="Pavloudi C."/>
            <person name="Oliver L."/>
            <person name="Slattery K."/>
            <person name="Lissner G."/>
            <person name="Saw J.H."/>
        </authorList>
    </citation>
    <scope>NUCLEOTIDE SEQUENCE [LARGE SCALE GENOMIC DNA]</scope>
    <source>
        <strain evidence="4">TB1-E2</strain>
    </source>
</reference>
<dbReference type="EMBL" id="CP142523">
    <property type="protein sequence ID" value="WWO44155.1"/>
    <property type="molecule type" value="Genomic_DNA"/>
</dbReference>
<dbReference type="InterPro" id="IPR000157">
    <property type="entry name" value="TIR_dom"/>
</dbReference>
<dbReference type="InterPro" id="IPR035897">
    <property type="entry name" value="Toll_tir_struct_dom_sf"/>
</dbReference>
<name>A0ABZ2GGN0_9BURK</name>
<keyword evidence="3" id="KW-0675">Receptor</keyword>
<organism evidence="3 4">
    <name type="scientific">Janthinobacterium aestuarii</name>
    <dbReference type="NCBI Taxonomy" id="2985511"/>
    <lineage>
        <taxon>Bacteria</taxon>
        <taxon>Pseudomonadati</taxon>
        <taxon>Pseudomonadota</taxon>
        <taxon>Betaproteobacteria</taxon>
        <taxon>Burkholderiales</taxon>
        <taxon>Oxalobacteraceae</taxon>
        <taxon>Janthinobacterium</taxon>
    </lineage>
</organism>
<gene>
    <name evidence="3" type="ORF">OPV09_15655</name>
</gene>
<dbReference type="PROSITE" id="PS50104">
    <property type="entry name" value="TIR"/>
    <property type="match status" value="1"/>
</dbReference>
<feature type="transmembrane region" description="Helical" evidence="1">
    <location>
        <begin position="176"/>
        <end position="199"/>
    </location>
</feature>
<dbReference type="SMART" id="SM00255">
    <property type="entry name" value="TIR"/>
    <property type="match status" value="1"/>
</dbReference>
<evidence type="ECO:0000313" key="4">
    <source>
        <dbReference type="Proteomes" id="UP001373909"/>
    </source>
</evidence>
<accession>A0ABZ2GGN0</accession>
<evidence type="ECO:0000313" key="3">
    <source>
        <dbReference type="EMBL" id="WWO44155.1"/>
    </source>
</evidence>
<evidence type="ECO:0000256" key="1">
    <source>
        <dbReference type="SAM" id="Phobius"/>
    </source>
</evidence>
<evidence type="ECO:0000259" key="2">
    <source>
        <dbReference type="PROSITE" id="PS50104"/>
    </source>
</evidence>
<keyword evidence="1" id="KW-0812">Transmembrane</keyword>
<dbReference type="RefSeq" id="WP_338678713.1">
    <property type="nucleotide sequence ID" value="NZ_CP142523.1"/>
</dbReference>
<feature type="domain" description="TIR" evidence="2">
    <location>
        <begin position="1"/>
        <end position="128"/>
    </location>
</feature>